<dbReference type="InterPro" id="IPR008963">
    <property type="entry name" value="Purple_acid_Pase-like_N"/>
</dbReference>
<dbReference type="GO" id="GO:0003993">
    <property type="term" value="F:acid phosphatase activity"/>
    <property type="evidence" value="ECO:0007669"/>
    <property type="project" value="UniProtKB-EC"/>
</dbReference>
<organism evidence="7">
    <name type="scientific">Mucochytrium quahogii</name>
    <dbReference type="NCBI Taxonomy" id="96639"/>
    <lineage>
        <taxon>Eukaryota</taxon>
        <taxon>Sar</taxon>
        <taxon>Stramenopiles</taxon>
        <taxon>Bigyra</taxon>
        <taxon>Labyrinthulomycetes</taxon>
        <taxon>Thraustochytrida</taxon>
        <taxon>Thraustochytriidae</taxon>
        <taxon>Mucochytrium</taxon>
    </lineage>
</organism>
<feature type="domain" description="Calcineurin-like phosphoesterase" evidence="5">
    <location>
        <begin position="170"/>
        <end position="358"/>
    </location>
</feature>
<dbReference type="Pfam" id="PF00149">
    <property type="entry name" value="Metallophos"/>
    <property type="match status" value="1"/>
</dbReference>
<feature type="chain" id="PRO_5031604240" description="Purple acid phosphatase" evidence="4">
    <location>
        <begin position="19"/>
        <end position="461"/>
    </location>
</feature>
<dbReference type="PANTHER" id="PTHR22953">
    <property type="entry name" value="ACID PHOSPHATASE RELATED"/>
    <property type="match status" value="1"/>
</dbReference>
<reference evidence="7" key="1">
    <citation type="submission" date="2021-01" db="EMBL/GenBank/DDBJ databases">
        <authorList>
            <person name="Corre E."/>
            <person name="Pelletier E."/>
            <person name="Niang G."/>
            <person name="Scheremetjew M."/>
            <person name="Finn R."/>
            <person name="Kale V."/>
            <person name="Holt S."/>
            <person name="Cochrane G."/>
            <person name="Meng A."/>
            <person name="Brown T."/>
            <person name="Cohen L."/>
        </authorList>
    </citation>
    <scope>NUCLEOTIDE SEQUENCE</scope>
    <source>
        <strain evidence="7">NY070348D</strain>
    </source>
</reference>
<dbReference type="InterPro" id="IPR025733">
    <property type="entry name" value="PAPs_C"/>
</dbReference>
<name>A0A7S2RDT0_9STRA</name>
<dbReference type="InterPro" id="IPR041792">
    <property type="entry name" value="MPP_PAP"/>
</dbReference>
<dbReference type="InterPro" id="IPR004843">
    <property type="entry name" value="Calcineurin-like_PHP"/>
</dbReference>
<sequence>MKVALAVSIAALAGSVSGDDVQTINGRRYLRPVAVDNMPLEEFDQHHNGKPQQVSIVVSGTANDLFNYTIRFATNSSYEYARTGCKVRGAESHGRWGKGVVTDEPQIHSMMLVGGEYNNPKDIYTSPWIHECHLLNLAPSSAYEYKVNHLDKKFSLVTPPVAGQSDFEMLVVADVGQTNYSAKTMEAALKYANGANEDNKPLSTIMWSGDLSYADGYFPRWDTFGLLAQPLLSTVEALYAPGNHEFDGGEAFTSFRIRYKGLKGPMWGSDIRGPVHIITLDSYTDLSTTGAQYRWFKKHLENNVDRKLTPWLVVQSHVPMYCSNTGHSLEGETIRKSYEPLMNKHKVDFYFGGHVHAYERSHPVNNYTVEDCGVVHITIGDGGNRETAKLDWYQDQLWSAARESTFGFGAIKFQNNSMARWRWVRNENGFFNFPGQTVFPNEYFAKDDVVQIDRSKCHDFN</sequence>
<dbReference type="AlphaFoldDB" id="A0A7S2RDT0"/>
<dbReference type="InterPro" id="IPR039331">
    <property type="entry name" value="PAPs-like"/>
</dbReference>
<dbReference type="EC" id="3.1.3.2" evidence="4"/>
<keyword evidence="2 4" id="KW-0378">Hydrolase</keyword>
<accession>A0A7S2RDT0</accession>
<evidence type="ECO:0000259" key="5">
    <source>
        <dbReference type="Pfam" id="PF00149"/>
    </source>
</evidence>
<feature type="domain" description="Purple acid phosphatase C-terminal" evidence="6">
    <location>
        <begin position="373"/>
        <end position="429"/>
    </location>
</feature>
<comment type="similarity">
    <text evidence="4">Belongs to the metallophosphoesterase superfamily. Purple acid phosphatase family.</text>
</comment>
<dbReference type="GO" id="GO:0046872">
    <property type="term" value="F:metal ion binding"/>
    <property type="evidence" value="ECO:0007669"/>
    <property type="project" value="InterPro"/>
</dbReference>
<keyword evidence="1 4" id="KW-0732">Signal</keyword>
<proteinExistence type="inferred from homology"/>
<dbReference type="Pfam" id="PF14008">
    <property type="entry name" value="Metallophos_C"/>
    <property type="match status" value="1"/>
</dbReference>
<protein>
    <recommendedName>
        <fullName evidence="4">Purple acid phosphatase</fullName>
        <ecNumber evidence="4">3.1.3.2</ecNumber>
    </recommendedName>
</protein>
<keyword evidence="3" id="KW-0325">Glycoprotein</keyword>
<evidence type="ECO:0000256" key="4">
    <source>
        <dbReference type="RuleBase" id="RU361203"/>
    </source>
</evidence>
<evidence type="ECO:0000256" key="2">
    <source>
        <dbReference type="ARBA" id="ARBA00022801"/>
    </source>
</evidence>
<comment type="catalytic activity">
    <reaction evidence="4">
        <text>a phosphate monoester + H2O = an alcohol + phosphate</text>
        <dbReference type="Rhea" id="RHEA:15017"/>
        <dbReference type="ChEBI" id="CHEBI:15377"/>
        <dbReference type="ChEBI" id="CHEBI:30879"/>
        <dbReference type="ChEBI" id="CHEBI:43474"/>
        <dbReference type="ChEBI" id="CHEBI:67140"/>
        <dbReference type="EC" id="3.1.3.2"/>
    </reaction>
</comment>
<dbReference type="EMBL" id="HBHK01003939">
    <property type="protein sequence ID" value="CAD9668156.1"/>
    <property type="molecule type" value="Transcribed_RNA"/>
</dbReference>
<dbReference type="InterPro" id="IPR029052">
    <property type="entry name" value="Metallo-depent_PP-like"/>
</dbReference>
<dbReference type="Gene3D" id="3.60.21.10">
    <property type="match status" value="1"/>
</dbReference>
<evidence type="ECO:0000256" key="1">
    <source>
        <dbReference type="ARBA" id="ARBA00022729"/>
    </source>
</evidence>
<dbReference type="SUPFAM" id="SSF56300">
    <property type="entry name" value="Metallo-dependent phosphatases"/>
    <property type="match status" value="1"/>
</dbReference>
<gene>
    <name evidence="7" type="ORF">QSP1433_LOCUS2329</name>
</gene>
<evidence type="ECO:0000313" key="7">
    <source>
        <dbReference type="EMBL" id="CAD9668156.1"/>
    </source>
</evidence>
<feature type="signal peptide" evidence="4">
    <location>
        <begin position="1"/>
        <end position="18"/>
    </location>
</feature>
<dbReference type="PANTHER" id="PTHR22953:SF153">
    <property type="entry name" value="PURPLE ACID PHOSPHATASE"/>
    <property type="match status" value="1"/>
</dbReference>
<evidence type="ECO:0000259" key="6">
    <source>
        <dbReference type="Pfam" id="PF14008"/>
    </source>
</evidence>
<dbReference type="SUPFAM" id="SSF49363">
    <property type="entry name" value="Purple acid phosphatase, N-terminal domain"/>
    <property type="match status" value="1"/>
</dbReference>
<evidence type="ECO:0000256" key="3">
    <source>
        <dbReference type="ARBA" id="ARBA00023180"/>
    </source>
</evidence>
<dbReference type="CDD" id="cd00839">
    <property type="entry name" value="MPP_PAPs"/>
    <property type="match status" value="1"/>
</dbReference>